<sequence length="452" mass="49472">MASGSSGRANSGSKGFDFASDDILCSYEDYANQDSSNGNHSDPVITSSSNKDFQKSRRSRPSVYSGNAYSHPEDSLNQDVTSMVELTMKKHTDNLMRFLEGISSRLSQLELYCYNLDKSIGEMRSELVRDHLEADTKLKTLEKHIQEVHRSVQILRDKQELVEAQKELAKLQLVQKESSSSSHSQSTEERASPAASETKKNENVSDMHNQQLALALPHQVAPQQHSQPPPQNLTHQQSYYMPTNQLPNPQAPALAPSPPPPPPPPPPQPQVTQSQVNPVPPGHQFPSQYHQQWPQQLPQQVQQTQQPSMQPQMRPPSTPVYPTYPPSQPTNPPPEMLPNSGSMQVSYSGVPQPVSSRADVMPYGYGAPGRTAPQQAPPPQQIKGGYGAQPGDGYAASGPLPTLPPGSAYMMGDVVANVIQRMEESGQPVDFNAVLDRLNLHSSGGTQRGWSG</sequence>
<comment type="caution">
    <text evidence="1">The sequence shown here is derived from an EMBL/GenBank/DDBJ whole genome shotgun (WGS) entry which is preliminary data.</text>
</comment>
<gene>
    <name evidence="1" type="ORF">Patl1_02246</name>
</gene>
<reference evidence="2" key="1">
    <citation type="journal article" date="2023" name="G3 (Bethesda)">
        <title>Genome assembly and association tests identify interacting loci associated with vigor, precocity, and sex in interspecific pistachio rootstocks.</title>
        <authorList>
            <person name="Palmer W."/>
            <person name="Jacygrad E."/>
            <person name="Sagayaradj S."/>
            <person name="Cavanaugh K."/>
            <person name="Han R."/>
            <person name="Bertier L."/>
            <person name="Beede B."/>
            <person name="Kafkas S."/>
            <person name="Golino D."/>
            <person name="Preece J."/>
            <person name="Michelmore R."/>
        </authorList>
    </citation>
    <scope>NUCLEOTIDE SEQUENCE [LARGE SCALE GENOMIC DNA]</scope>
</reference>
<dbReference type="Proteomes" id="UP001164250">
    <property type="component" value="Chromosome 1"/>
</dbReference>
<name>A0ACC1CBP2_9ROSI</name>
<organism evidence="1 2">
    <name type="scientific">Pistacia atlantica</name>
    <dbReference type="NCBI Taxonomy" id="434234"/>
    <lineage>
        <taxon>Eukaryota</taxon>
        <taxon>Viridiplantae</taxon>
        <taxon>Streptophyta</taxon>
        <taxon>Embryophyta</taxon>
        <taxon>Tracheophyta</taxon>
        <taxon>Spermatophyta</taxon>
        <taxon>Magnoliopsida</taxon>
        <taxon>eudicotyledons</taxon>
        <taxon>Gunneridae</taxon>
        <taxon>Pentapetalae</taxon>
        <taxon>rosids</taxon>
        <taxon>malvids</taxon>
        <taxon>Sapindales</taxon>
        <taxon>Anacardiaceae</taxon>
        <taxon>Pistacia</taxon>
    </lineage>
</organism>
<accession>A0ACC1CBP2</accession>
<dbReference type="EMBL" id="CM047897">
    <property type="protein sequence ID" value="KAJ0113083.1"/>
    <property type="molecule type" value="Genomic_DNA"/>
</dbReference>
<evidence type="ECO:0000313" key="1">
    <source>
        <dbReference type="EMBL" id="KAJ0113083.1"/>
    </source>
</evidence>
<evidence type="ECO:0000313" key="2">
    <source>
        <dbReference type="Proteomes" id="UP001164250"/>
    </source>
</evidence>
<keyword evidence="2" id="KW-1185">Reference proteome</keyword>
<protein>
    <submittedName>
        <fullName evidence="1">Uncharacterized protein</fullName>
    </submittedName>
</protein>
<proteinExistence type="predicted"/>